<feature type="domain" description="RING-type" evidence="4">
    <location>
        <begin position="283"/>
        <end position="325"/>
    </location>
</feature>
<dbReference type="Gene3D" id="3.30.40.10">
    <property type="entry name" value="Zinc/RING finger domain, C3HC4 (zinc finger)"/>
    <property type="match status" value="1"/>
</dbReference>
<dbReference type="EMBL" id="GL876966">
    <property type="protein sequence ID" value="KLU81290.1"/>
    <property type="molecule type" value="Genomic_DNA"/>
</dbReference>
<protein>
    <submittedName>
        <fullName evidence="5">RING-8 protein</fullName>
    </submittedName>
</protein>
<evidence type="ECO:0000313" key="5">
    <source>
        <dbReference type="EMBL" id="KLU81290.1"/>
    </source>
</evidence>
<keyword evidence="3" id="KW-0812">Transmembrane</keyword>
<feature type="region of interest" description="Disordered" evidence="2">
    <location>
        <begin position="156"/>
        <end position="266"/>
    </location>
</feature>
<dbReference type="VEuPathDB" id="FungiDB:MAPG_00381"/>
<feature type="region of interest" description="Disordered" evidence="2">
    <location>
        <begin position="21"/>
        <end position="63"/>
    </location>
</feature>
<dbReference type="PROSITE" id="PS50089">
    <property type="entry name" value="ZF_RING_2"/>
    <property type="match status" value="1"/>
</dbReference>
<keyword evidence="1" id="KW-0479">Metal-binding</keyword>
<keyword evidence="1" id="KW-0862">Zinc</keyword>
<dbReference type="GO" id="GO:0061630">
    <property type="term" value="F:ubiquitin protein ligase activity"/>
    <property type="evidence" value="ECO:0007669"/>
    <property type="project" value="TreeGrafter"/>
</dbReference>
<keyword evidence="7" id="KW-1185">Reference proteome</keyword>
<organism evidence="6 7">
    <name type="scientific">Magnaporthiopsis poae (strain ATCC 64411 / 73-15)</name>
    <name type="common">Kentucky bluegrass fungus</name>
    <name type="synonym">Magnaporthe poae</name>
    <dbReference type="NCBI Taxonomy" id="644358"/>
    <lineage>
        <taxon>Eukaryota</taxon>
        <taxon>Fungi</taxon>
        <taxon>Dikarya</taxon>
        <taxon>Ascomycota</taxon>
        <taxon>Pezizomycotina</taxon>
        <taxon>Sordariomycetes</taxon>
        <taxon>Sordariomycetidae</taxon>
        <taxon>Magnaporthales</taxon>
        <taxon>Magnaporthaceae</taxon>
        <taxon>Magnaporthiopsis</taxon>
    </lineage>
</organism>
<dbReference type="AlphaFoldDB" id="A0A0C4DKV1"/>
<dbReference type="EnsemblFungi" id="MAPG_00381T0">
    <property type="protein sequence ID" value="MAPG_00381T0"/>
    <property type="gene ID" value="MAPG_00381"/>
</dbReference>
<dbReference type="InterPro" id="IPR001841">
    <property type="entry name" value="Znf_RING"/>
</dbReference>
<dbReference type="PANTHER" id="PTHR22765:SF434">
    <property type="entry name" value="GB|AAD18119.1-RELATED"/>
    <property type="match status" value="1"/>
</dbReference>
<dbReference type="GO" id="GO:0006511">
    <property type="term" value="P:ubiquitin-dependent protein catabolic process"/>
    <property type="evidence" value="ECO:0007669"/>
    <property type="project" value="TreeGrafter"/>
</dbReference>
<reference evidence="6" key="4">
    <citation type="journal article" date="2015" name="G3 (Bethesda)">
        <title>Genome sequences of three phytopathogenic species of the Magnaporthaceae family of fungi.</title>
        <authorList>
            <person name="Okagaki L.H."/>
            <person name="Nunes C.C."/>
            <person name="Sailsbery J."/>
            <person name="Clay B."/>
            <person name="Brown D."/>
            <person name="John T."/>
            <person name="Oh Y."/>
            <person name="Young N."/>
            <person name="Fitzgerald M."/>
            <person name="Haas B.J."/>
            <person name="Zeng Q."/>
            <person name="Young S."/>
            <person name="Adiconis X."/>
            <person name="Fan L."/>
            <person name="Levin J.Z."/>
            <person name="Mitchell T.K."/>
            <person name="Okubara P.A."/>
            <person name="Farman M.L."/>
            <person name="Kohn L.M."/>
            <person name="Birren B."/>
            <person name="Ma L.-J."/>
            <person name="Dean R.A."/>
        </authorList>
    </citation>
    <scope>NUCLEOTIDE SEQUENCE</scope>
    <source>
        <strain evidence="6">ATCC 64411 / 73-15</strain>
    </source>
</reference>
<name>A0A0C4DKV1_MAGP6</name>
<dbReference type="OMA" id="TKYKQWK"/>
<dbReference type="SUPFAM" id="SSF57850">
    <property type="entry name" value="RING/U-box"/>
    <property type="match status" value="1"/>
</dbReference>
<keyword evidence="1" id="KW-0863">Zinc-finger</keyword>
<sequence>MALINAAVLDGVRIVVRQASETLSSSTPSGPAPTSSSTTTAAAPADTNVNGSPASPGGNSPPNNTNGNSPLLFFVALGFGVVFTNLWIIVGVKYCFRYNARNRAMRVNEDGEPITLENMPRPRRRREKKLMTMDEVNEKFPMQKYKSWVASRAHQGLSTRGGVDVPPSRAGSVRSVQGIIPDLASKERSSTEDRPTTSAAKTKPEVNGAAKPETKENTSTTTAADPKTDNATTETETAASGQPAQSDSAAAEPDAARPSESEEDDEHINAALPPEFMTSGDTCAICIDSLDDDEDVRGLTCGHAFHAVCVDPWLTSRRACCPLCKADYYTPKPRPAAPEATNGADNSTGVITVVLPENGRRSGRQPRSQSTWMSFRSRGRSNANGNNAPAQRQRRQNAPRANTNSDSTPRSGGILARFRPAAATGAAQQSPTETAAPPQPQGQTGGFLSNLRLPFGRGQQQQQGSGATATPATPSQLEAGTATPAR</sequence>
<feature type="transmembrane region" description="Helical" evidence="3">
    <location>
        <begin position="71"/>
        <end position="96"/>
    </location>
</feature>
<evidence type="ECO:0000256" key="2">
    <source>
        <dbReference type="SAM" id="MobiDB-lite"/>
    </source>
</evidence>
<evidence type="ECO:0000313" key="6">
    <source>
        <dbReference type="EnsemblFungi" id="MAPG_00381T0"/>
    </source>
</evidence>
<dbReference type="InterPro" id="IPR013083">
    <property type="entry name" value="Znf_RING/FYVE/PHD"/>
</dbReference>
<evidence type="ECO:0000256" key="1">
    <source>
        <dbReference type="PROSITE-ProRule" id="PRU00175"/>
    </source>
</evidence>
<evidence type="ECO:0000313" key="7">
    <source>
        <dbReference type="Proteomes" id="UP000011715"/>
    </source>
</evidence>
<feature type="compositionally biased region" description="Basic and acidic residues" evidence="2">
    <location>
        <begin position="184"/>
        <end position="195"/>
    </location>
</feature>
<dbReference type="STRING" id="644358.A0A0C4DKV1"/>
<dbReference type="SMART" id="SM00184">
    <property type="entry name" value="RING"/>
    <property type="match status" value="1"/>
</dbReference>
<dbReference type="PANTHER" id="PTHR22765">
    <property type="entry name" value="RING FINGER AND PROTEASE ASSOCIATED DOMAIN-CONTAINING"/>
    <property type="match status" value="1"/>
</dbReference>
<reference evidence="5" key="2">
    <citation type="submission" date="2010-05" db="EMBL/GenBank/DDBJ databases">
        <title>The Genome Sequence of Magnaporthe poae strain ATCC 64411.</title>
        <authorList>
            <consortium name="The Broad Institute Genome Sequencing Platform"/>
            <consortium name="Broad Institute Genome Sequencing Center for Infectious Disease"/>
            <person name="Ma L.-J."/>
            <person name="Dead R."/>
            <person name="Young S."/>
            <person name="Zeng Q."/>
            <person name="Koehrsen M."/>
            <person name="Alvarado L."/>
            <person name="Berlin A."/>
            <person name="Chapman S.B."/>
            <person name="Chen Z."/>
            <person name="Freedman E."/>
            <person name="Gellesch M."/>
            <person name="Goldberg J."/>
            <person name="Griggs A."/>
            <person name="Gujja S."/>
            <person name="Heilman E.R."/>
            <person name="Heiman D."/>
            <person name="Hepburn T."/>
            <person name="Howarth C."/>
            <person name="Jen D."/>
            <person name="Larson L."/>
            <person name="Mehta T."/>
            <person name="Neiman D."/>
            <person name="Pearson M."/>
            <person name="Roberts A."/>
            <person name="Saif S."/>
            <person name="Shea T."/>
            <person name="Shenoy N."/>
            <person name="Sisk P."/>
            <person name="Stolte C."/>
            <person name="Sykes S."/>
            <person name="Walk T."/>
            <person name="White J."/>
            <person name="Yandava C."/>
            <person name="Haas B."/>
            <person name="Nusbaum C."/>
            <person name="Birren B."/>
        </authorList>
    </citation>
    <scope>NUCLEOTIDE SEQUENCE</scope>
    <source>
        <strain evidence="5">ATCC 64411</strain>
    </source>
</reference>
<dbReference type="GO" id="GO:0008270">
    <property type="term" value="F:zinc ion binding"/>
    <property type="evidence" value="ECO:0007669"/>
    <property type="project" value="UniProtKB-KW"/>
</dbReference>
<proteinExistence type="predicted"/>
<keyword evidence="3" id="KW-1133">Transmembrane helix</keyword>
<feature type="region of interest" description="Disordered" evidence="2">
    <location>
        <begin position="355"/>
        <end position="486"/>
    </location>
</feature>
<gene>
    <name evidence="5" type="ORF">MAPG_00381</name>
</gene>
<dbReference type="Pfam" id="PF13639">
    <property type="entry name" value="zf-RING_2"/>
    <property type="match status" value="1"/>
</dbReference>
<reference evidence="7" key="1">
    <citation type="submission" date="2010-05" db="EMBL/GenBank/DDBJ databases">
        <title>The genome sequence of Magnaporthe poae strain ATCC 64411.</title>
        <authorList>
            <person name="Ma L.-J."/>
            <person name="Dead R."/>
            <person name="Young S."/>
            <person name="Zeng Q."/>
            <person name="Koehrsen M."/>
            <person name="Alvarado L."/>
            <person name="Berlin A."/>
            <person name="Chapman S.B."/>
            <person name="Chen Z."/>
            <person name="Freedman E."/>
            <person name="Gellesch M."/>
            <person name="Goldberg J."/>
            <person name="Griggs A."/>
            <person name="Gujja S."/>
            <person name="Heilman E.R."/>
            <person name="Heiman D."/>
            <person name="Hepburn T."/>
            <person name="Howarth C."/>
            <person name="Jen D."/>
            <person name="Larson L."/>
            <person name="Mehta T."/>
            <person name="Neiman D."/>
            <person name="Pearson M."/>
            <person name="Roberts A."/>
            <person name="Saif S."/>
            <person name="Shea T."/>
            <person name="Shenoy N."/>
            <person name="Sisk P."/>
            <person name="Stolte C."/>
            <person name="Sykes S."/>
            <person name="Walk T."/>
            <person name="White J."/>
            <person name="Yandava C."/>
            <person name="Haas B."/>
            <person name="Nusbaum C."/>
            <person name="Birren B."/>
        </authorList>
    </citation>
    <scope>NUCLEOTIDE SEQUENCE [LARGE SCALE GENOMIC DNA]</scope>
    <source>
        <strain evidence="7">ATCC 64411 / 73-15</strain>
    </source>
</reference>
<dbReference type="FunFam" id="3.30.40.10:FF:000539">
    <property type="entry name" value="Ring finger domain protein"/>
    <property type="match status" value="1"/>
</dbReference>
<accession>A0A0C4DKV1</accession>
<reference evidence="6" key="5">
    <citation type="submission" date="2015-06" db="UniProtKB">
        <authorList>
            <consortium name="EnsemblFungi"/>
        </authorList>
    </citation>
    <scope>IDENTIFICATION</scope>
    <source>
        <strain evidence="6">ATCC 64411</strain>
    </source>
</reference>
<dbReference type="GO" id="GO:0005737">
    <property type="term" value="C:cytoplasm"/>
    <property type="evidence" value="ECO:0007669"/>
    <property type="project" value="TreeGrafter"/>
</dbReference>
<dbReference type="eggNOG" id="KOG4628">
    <property type="taxonomic scope" value="Eukaryota"/>
</dbReference>
<dbReference type="EMBL" id="ADBL01000086">
    <property type="status" value="NOT_ANNOTATED_CDS"/>
    <property type="molecule type" value="Genomic_DNA"/>
</dbReference>
<dbReference type="OrthoDB" id="8062037at2759"/>
<reference evidence="5" key="3">
    <citation type="submission" date="2011-03" db="EMBL/GenBank/DDBJ databases">
        <title>Annotation of Magnaporthe poae ATCC 64411.</title>
        <authorList>
            <person name="Ma L.-J."/>
            <person name="Dead R."/>
            <person name="Young S.K."/>
            <person name="Zeng Q."/>
            <person name="Gargeya S."/>
            <person name="Fitzgerald M."/>
            <person name="Haas B."/>
            <person name="Abouelleil A."/>
            <person name="Alvarado L."/>
            <person name="Arachchi H.M."/>
            <person name="Berlin A."/>
            <person name="Brown A."/>
            <person name="Chapman S.B."/>
            <person name="Chen Z."/>
            <person name="Dunbar C."/>
            <person name="Freedman E."/>
            <person name="Gearin G."/>
            <person name="Gellesch M."/>
            <person name="Goldberg J."/>
            <person name="Griggs A."/>
            <person name="Gujja S."/>
            <person name="Heiman D."/>
            <person name="Howarth C."/>
            <person name="Larson L."/>
            <person name="Lui A."/>
            <person name="MacDonald P.J.P."/>
            <person name="Mehta T."/>
            <person name="Montmayeur A."/>
            <person name="Murphy C."/>
            <person name="Neiman D."/>
            <person name="Pearson M."/>
            <person name="Priest M."/>
            <person name="Roberts A."/>
            <person name="Saif S."/>
            <person name="Shea T."/>
            <person name="Shenoy N."/>
            <person name="Sisk P."/>
            <person name="Stolte C."/>
            <person name="Sykes S."/>
            <person name="Yandava C."/>
            <person name="Wortman J."/>
            <person name="Nusbaum C."/>
            <person name="Birren B."/>
        </authorList>
    </citation>
    <scope>NUCLEOTIDE SEQUENCE</scope>
    <source>
        <strain evidence="5">ATCC 64411</strain>
    </source>
</reference>
<dbReference type="Proteomes" id="UP000011715">
    <property type="component" value="Unassembled WGS sequence"/>
</dbReference>
<dbReference type="CDD" id="cd16473">
    <property type="entry name" value="RING-H2_RNF103"/>
    <property type="match status" value="1"/>
</dbReference>
<feature type="compositionally biased region" description="Low complexity" evidence="2">
    <location>
        <begin position="458"/>
        <end position="476"/>
    </location>
</feature>
<feature type="compositionally biased region" description="Low complexity" evidence="2">
    <location>
        <begin position="380"/>
        <end position="391"/>
    </location>
</feature>
<evidence type="ECO:0000259" key="4">
    <source>
        <dbReference type="PROSITE" id="PS50089"/>
    </source>
</evidence>
<keyword evidence="3" id="KW-0472">Membrane</keyword>
<evidence type="ECO:0000256" key="3">
    <source>
        <dbReference type="SAM" id="Phobius"/>
    </source>
</evidence>
<feature type="compositionally biased region" description="Low complexity" evidence="2">
    <location>
        <begin position="416"/>
        <end position="432"/>
    </location>
</feature>
<feature type="compositionally biased region" description="Low complexity" evidence="2">
    <location>
        <begin position="24"/>
        <end position="63"/>
    </location>
</feature>
<dbReference type="InterPro" id="IPR051826">
    <property type="entry name" value="E3_ubiquitin-ligase_domain"/>
</dbReference>